<dbReference type="AlphaFoldDB" id="A0AAV5B3R7"/>
<name>A0AAV5B3R7_9ACTN</name>
<protein>
    <submittedName>
        <fullName evidence="1">Uncharacterized protein</fullName>
    </submittedName>
</protein>
<keyword evidence="2" id="KW-1185">Reference proteome</keyword>
<evidence type="ECO:0000313" key="1">
    <source>
        <dbReference type="EMBL" id="GJM55256.1"/>
    </source>
</evidence>
<comment type="caution">
    <text evidence="1">The sequence shown here is derived from an EMBL/GenBank/DDBJ whole genome shotgun (WGS) entry which is preliminary data.</text>
</comment>
<evidence type="ECO:0000313" key="2">
    <source>
        <dbReference type="Proteomes" id="UP001055025"/>
    </source>
</evidence>
<organism evidence="1 2">
    <name type="scientific">Granulimonas faecalis</name>
    <dbReference type="NCBI Taxonomy" id="2894155"/>
    <lineage>
        <taxon>Bacteria</taxon>
        <taxon>Bacillati</taxon>
        <taxon>Actinomycetota</taxon>
        <taxon>Coriobacteriia</taxon>
        <taxon>Coriobacteriales</taxon>
        <taxon>Kribbibacteriaceae</taxon>
        <taxon>Granulimonas</taxon>
    </lineage>
</organism>
<dbReference type="RefSeq" id="WP_135977427.1">
    <property type="nucleotide sequence ID" value="NZ_BQKC01000001.1"/>
</dbReference>
<reference evidence="1" key="1">
    <citation type="journal article" date="2022" name="Int. J. Syst. Evol. Microbiol.">
        <title>Granulimonas faecalis gen. nov., sp. nov., and Leptogranulimonas caecicola gen. nov., sp. nov., novel lactate-producing Atopobiaceae bacteria isolated from mouse intestines, and an emended description of the family Atopobiaceae.</title>
        <authorList>
            <person name="Morinaga K."/>
            <person name="Kusada H."/>
            <person name="Sakamoto S."/>
            <person name="Murakami T."/>
            <person name="Toyoda A."/>
            <person name="Mori H."/>
            <person name="Meng X.Y."/>
            <person name="Takashino M."/>
            <person name="Murotomi K."/>
            <person name="Tamaki H."/>
        </authorList>
    </citation>
    <scope>NUCLEOTIDE SEQUENCE</scope>
    <source>
        <strain evidence="1">OPF53</strain>
    </source>
</reference>
<proteinExistence type="predicted"/>
<gene>
    <name evidence="1" type="ORF">ATOP_09110</name>
</gene>
<sequence>MGILDKDWKEYDEGSWAIRDGQVEIEVRAYEHEGRKRYGWALRQCGAVIRRGELETLLAAQKVAKEAFSSESFDIDQNWGLETEGTGR</sequence>
<dbReference type="Proteomes" id="UP001055025">
    <property type="component" value="Unassembled WGS sequence"/>
</dbReference>
<dbReference type="EMBL" id="BQKC01000001">
    <property type="protein sequence ID" value="GJM55256.1"/>
    <property type="molecule type" value="Genomic_DNA"/>
</dbReference>
<accession>A0AAV5B3R7</accession>